<evidence type="ECO:0000259" key="6">
    <source>
        <dbReference type="Pfam" id="PF08100"/>
    </source>
</evidence>
<dbReference type="PIRSF" id="PIRSF005739">
    <property type="entry name" value="O-mtase"/>
    <property type="match status" value="1"/>
</dbReference>
<protein>
    <recommendedName>
        <fullName evidence="9">O-methyltransferase domain-containing protein</fullName>
    </recommendedName>
</protein>
<dbReference type="InterPro" id="IPR012967">
    <property type="entry name" value="COMT_dimerisation"/>
</dbReference>
<dbReference type="InterPro" id="IPR036390">
    <property type="entry name" value="WH_DNA-bd_sf"/>
</dbReference>
<feature type="active site" description="Proton acceptor" evidence="4">
    <location>
        <position position="264"/>
    </location>
</feature>
<dbReference type="OrthoDB" id="1606438at2759"/>
<dbReference type="KEGG" id="jcu:105631639"/>
<keyword evidence="8" id="KW-1185">Reference proteome</keyword>
<proteinExistence type="predicted"/>
<reference evidence="7 8" key="1">
    <citation type="journal article" date="2014" name="PLoS ONE">
        <title>Global Analysis of Gene Expression Profiles in Physic Nut (Jatropha curcas L.) Seedlings Exposed to Salt Stress.</title>
        <authorList>
            <person name="Zhang L."/>
            <person name="Zhang C."/>
            <person name="Wu P."/>
            <person name="Chen Y."/>
            <person name="Li M."/>
            <person name="Jiang H."/>
            <person name="Wu G."/>
        </authorList>
    </citation>
    <scope>NUCLEOTIDE SEQUENCE [LARGE SCALE GENOMIC DNA]</scope>
    <source>
        <strain evidence="8">cv. GZQX0401</strain>
        <tissue evidence="7">Young leaves</tissue>
    </source>
</reference>
<dbReference type="Proteomes" id="UP000027138">
    <property type="component" value="Unassembled WGS sequence"/>
</dbReference>
<gene>
    <name evidence="7" type="ORF">JCGZ_24526</name>
</gene>
<dbReference type="InterPro" id="IPR029063">
    <property type="entry name" value="SAM-dependent_MTases_sf"/>
</dbReference>
<dbReference type="GO" id="GO:0032259">
    <property type="term" value="P:methylation"/>
    <property type="evidence" value="ECO:0007669"/>
    <property type="project" value="UniProtKB-KW"/>
</dbReference>
<dbReference type="InterPro" id="IPR001077">
    <property type="entry name" value="COMT_C"/>
</dbReference>
<organism evidence="7 8">
    <name type="scientific">Jatropha curcas</name>
    <name type="common">Barbados nut</name>
    <dbReference type="NCBI Taxonomy" id="180498"/>
    <lineage>
        <taxon>Eukaryota</taxon>
        <taxon>Viridiplantae</taxon>
        <taxon>Streptophyta</taxon>
        <taxon>Embryophyta</taxon>
        <taxon>Tracheophyta</taxon>
        <taxon>Spermatophyta</taxon>
        <taxon>Magnoliopsida</taxon>
        <taxon>eudicotyledons</taxon>
        <taxon>Gunneridae</taxon>
        <taxon>Pentapetalae</taxon>
        <taxon>rosids</taxon>
        <taxon>fabids</taxon>
        <taxon>Malpighiales</taxon>
        <taxon>Euphorbiaceae</taxon>
        <taxon>Crotonoideae</taxon>
        <taxon>Jatropheae</taxon>
        <taxon>Jatropha</taxon>
    </lineage>
</organism>
<evidence type="ECO:0000256" key="3">
    <source>
        <dbReference type="ARBA" id="ARBA00022691"/>
    </source>
</evidence>
<feature type="domain" description="O-methyltransferase dimerisation" evidence="6">
    <location>
        <begin position="20"/>
        <end position="110"/>
    </location>
</feature>
<accession>A0A067KWJ0</accession>
<keyword evidence="1" id="KW-0489">Methyltransferase</keyword>
<dbReference type="PROSITE" id="PS51683">
    <property type="entry name" value="SAM_OMT_II"/>
    <property type="match status" value="1"/>
</dbReference>
<dbReference type="Gene3D" id="3.40.50.150">
    <property type="entry name" value="Vaccinia Virus protein VP39"/>
    <property type="match status" value="1"/>
</dbReference>
<evidence type="ECO:0000256" key="1">
    <source>
        <dbReference type="ARBA" id="ARBA00022603"/>
    </source>
</evidence>
<dbReference type="EMBL" id="KK914327">
    <property type="protein sequence ID" value="KDP40527.1"/>
    <property type="molecule type" value="Genomic_DNA"/>
</dbReference>
<dbReference type="SUPFAM" id="SSF53335">
    <property type="entry name" value="S-adenosyl-L-methionine-dependent methyltransferases"/>
    <property type="match status" value="1"/>
</dbReference>
<dbReference type="Gene3D" id="1.10.10.10">
    <property type="entry name" value="Winged helix-like DNA-binding domain superfamily/Winged helix DNA-binding domain"/>
    <property type="match status" value="1"/>
</dbReference>
<dbReference type="Pfam" id="PF00891">
    <property type="entry name" value="Methyltransf_2"/>
    <property type="match status" value="1"/>
</dbReference>
<keyword evidence="2" id="KW-0808">Transferase</keyword>
<dbReference type="Pfam" id="PF08100">
    <property type="entry name" value="Dimerisation"/>
    <property type="match status" value="1"/>
</dbReference>
<evidence type="ECO:0000313" key="8">
    <source>
        <dbReference type="Proteomes" id="UP000027138"/>
    </source>
</evidence>
<keyword evidence="3" id="KW-0949">S-adenosyl-L-methionine</keyword>
<dbReference type="AlphaFoldDB" id="A0A067KWJ0"/>
<sequence length="358" mass="39577">MGRQDLEDEQEMLLGQAKIWQYIFGFLDGIALKCVVQLGIPDIINSHGRPLSFSSIVKTINQPSLDADRLSRVMTLLVRRGIFTATSSEEEDGVHATLYGLTNASKWLIRDSEMSLAPMLLLQHHREWQSAWQNLPDIVKNGDSGFTSKSHGGSSLWDFASANSEFNTIFNQAMAVTSKLVVKAFMKTYKDELNGIGSLVDVAGGTGTLVSEIVKAHPHIKGINFDLPHVIAEAPEHAGVTHVSGDMFTGIPPADAIILKWILHNWSDEDCIKILKNCQKALPEKAGRLIIIDAVLLPEGDNLFDELALIGDMAMMVHLNAQERNEAEWKKLLEEAGFTSYKIIKMPDQASIIEAYVN</sequence>
<dbReference type="InterPro" id="IPR036388">
    <property type="entry name" value="WH-like_DNA-bd_sf"/>
</dbReference>
<evidence type="ECO:0000256" key="2">
    <source>
        <dbReference type="ARBA" id="ARBA00022679"/>
    </source>
</evidence>
<evidence type="ECO:0000256" key="4">
    <source>
        <dbReference type="PIRSR" id="PIRSR005739-1"/>
    </source>
</evidence>
<evidence type="ECO:0000313" key="7">
    <source>
        <dbReference type="EMBL" id="KDP40527.1"/>
    </source>
</evidence>
<dbReference type="SUPFAM" id="SSF46785">
    <property type="entry name" value="Winged helix' DNA-binding domain"/>
    <property type="match status" value="1"/>
</dbReference>
<dbReference type="PANTHER" id="PTHR11746">
    <property type="entry name" value="O-METHYLTRANSFERASE"/>
    <property type="match status" value="1"/>
</dbReference>
<dbReference type="InterPro" id="IPR016461">
    <property type="entry name" value="COMT-like"/>
</dbReference>
<feature type="domain" description="O-methyltransferase C-terminal" evidence="5">
    <location>
        <begin position="132"/>
        <end position="338"/>
    </location>
</feature>
<evidence type="ECO:0008006" key="9">
    <source>
        <dbReference type="Google" id="ProtNLM"/>
    </source>
</evidence>
<dbReference type="GO" id="GO:0008171">
    <property type="term" value="F:O-methyltransferase activity"/>
    <property type="evidence" value="ECO:0007669"/>
    <property type="project" value="InterPro"/>
</dbReference>
<dbReference type="GO" id="GO:0046983">
    <property type="term" value="F:protein dimerization activity"/>
    <property type="evidence" value="ECO:0007669"/>
    <property type="project" value="InterPro"/>
</dbReference>
<name>A0A067KWJ0_JATCU</name>
<evidence type="ECO:0000259" key="5">
    <source>
        <dbReference type="Pfam" id="PF00891"/>
    </source>
</evidence>